<gene>
    <name evidence="8" type="ORF">HPG69_005575</name>
</gene>
<evidence type="ECO:0000256" key="4">
    <source>
        <dbReference type="ARBA" id="ARBA00023157"/>
    </source>
</evidence>
<dbReference type="InterPro" id="IPR035976">
    <property type="entry name" value="Sushi/SCR/CCP_sf"/>
</dbReference>
<proteinExistence type="predicted"/>
<dbReference type="Pfam" id="PF18453">
    <property type="entry name" value="C4bp_oligo"/>
    <property type="match status" value="1"/>
</dbReference>
<evidence type="ECO:0000256" key="5">
    <source>
        <dbReference type="ARBA" id="ARBA00023180"/>
    </source>
</evidence>
<dbReference type="Proteomes" id="UP000551758">
    <property type="component" value="Unassembled WGS sequence"/>
</dbReference>
<dbReference type="InterPro" id="IPR000436">
    <property type="entry name" value="Sushi_SCR_CCP_dom"/>
</dbReference>
<dbReference type="PANTHER" id="PTHR19325">
    <property type="entry name" value="COMPLEMENT COMPONENT-RELATED SUSHI DOMAIN-CONTAINING"/>
    <property type="match status" value="1"/>
</dbReference>
<keyword evidence="9" id="KW-1185">Reference proteome</keyword>
<dbReference type="Gene3D" id="1.20.5.3730">
    <property type="match status" value="1"/>
</dbReference>
<keyword evidence="2" id="KW-0732">Signal</keyword>
<evidence type="ECO:0000256" key="6">
    <source>
        <dbReference type="PROSITE-ProRule" id="PRU00302"/>
    </source>
</evidence>
<evidence type="ECO:0000256" key="2">
    <source>
        <dbReference type="ARBA" id="ARBA00022729"/>
    </source>
</evidence>
<feature type="domain" description="Sushi" evidence="7">
    <location>
        <begin position="52"/>
        <end position="114"/>
    </location>
</feature>
<evidence type="ECO:0000313" key="8">
    <source>
        <dbReference type="EMBL" id="KAF5916780.1"/>
    </source>
</evidence>
<dbReference type="CDD" id="cd00033">
    <property type="entry name" value="CCP"/>
    <property type="match status" value="1"/>
</dbReference>
<keyword evidence="3" id="KW-0677">Repeat</keyword>
<dbReference type="SUPFAM" id="SSF57535">
    <property type="entry name" value="Complement control module/SCR domain"/>
    <property type="match status" value="1"/>
</dbReference>
<dbReference type="AlphaFoldDB" id="A0A7J7ELV1"/>
<dbReference type="PANTHER" id="PTHR19325:SF560">
    <property type="entry name" value="SUSHI, VON WILLEBRAND FACTOR TYPE A, EGF AND PENTRAXIN DOMAIN-CONTAINING PROTEIN 1"/>
    <property type="match status" value="1"/>
</dbReference>
<reference evidence="8 9" key="1">
    <citation type="journal article" date="2020" name="Mol. Biol. Evol.">
        <title>Interspecific Gene Flow and the Evolution of Specialization in Black and White Rhinoceros.</title>
        <authorList>
            <person name="Moodley Y."/>
            <person name="Westbury M.V."/>
            <person name="Russo I.M."/>
            <person name="Gopalakrishnan S."/>
            <person name="Rakotoarivelo A."/>
            <person name="Olsen R.A."/>
            <person name="Prost S."/>
            <person name="Tunstall T."/>
            <person name="Ryder O.A."/>
            <person name="Dalen L."/>
            <person name="Bruford M.W."/>
        </authorList>
    </citation>
    <scope>NUCLEOTIDE SEQUENCE [LARGE SCALE GENOMIC DNA]</scope>
    <source>
        <strain evidence="8">SBR-YM</strain>
        <tissue evidence="8">Skin</tissue>
    </source>
</reference>
<name>A0A7J7ELV1_DICBM</name>
<dbReference type="FunFam" id="2.10.70.10:FF:000014">
    <property type="entry name" value="Membrane cofactor protein"/>
    <property type="match status" value="1"/>
</dbReference>
<accession>A0A7J7ELV1</accession>
<organism evidence="8 9">
    <name type="scientific">Diceros bicornis minor</name>
    <name type="common">South-central black rhinoceros</name>
    <dbReference type="NCBI Taxonomy" id="77932"/>
    <lineage>
        <taxon>Eukaryota</taxon>
        <taxon>Metazoa</taxon>
        <taxon>Chordata</taxon>
        <taxon>Craniata</taxon>
        <taxon>Vertebrata</taxon>
        <taxon>Euteleostomi</taxon>
        <taxon>Mammalia</taxon>
        <taxon>Eutheria</taxon>
        <taxon>Laurasiatheria</taxon>
        <taxon>Perissodactyla</taxon>
        <taxon>Rhinocerotidae</taxon>
        <taxon>Diceros</taxon>
    </lineage>
</organism>
<feature type="non-terminal residue" evidence="8">
    <location>
        <position position="157"/>
    </location>
</feature>
<comment type="caution">
    <text evidence="6">Lacks conserved residue(s) required for the propagation of feature annotation.</text>
</comment>
<evidence type="ECO:0000259" key="7">
    <source>
        <dbReference type="PROSITE" id="PS50923"/>
    </source>
</evidence>
<evidence type="ECO:0000256" key="1">
    <source>
        <dbReference type="ARBA" id="ARBA00022659"/>
    </source>
</evidence>
<dbReference type="InterPro" id="IPR050350">
    <property type="entry name" value="Compl-Cell_Adhes-Reg"/>
</dbReference>
<protein>
    <recommendedName>
        <fullName evidence="7">Sushi domain-containing protein</fullName>
    </recommendedName>
</protein>
<keyword evidence="4" id="KW-1015">Disulfide bond</keyword>
<keyword evidence="1 6" id="KW-0768">Sushi</keyword>
<dbReference type="InterPro" id="IPR040514">
    <property type="entry name" value="C4bp_oligo"/>
</dbReference>
<dbReference type="EMBL" id="JACDTQ010002688">
    <property type="protein sequence ID" value="KAF5916780.1"/>
    <property type="molecule type" value="Genomic_DNA"/>
</dbReference>
<evidence type="ECO:0000256" key="3">
    <source>
        <dbReference type="ARBA" id="ARBA00022737"/>
    </source>
</evidence>
<dbReference type="Gene3D" id="2.10.70.10">
    <property type="entry name" value="Complement Module, domain 1"/>
    <property type="match status" value="1"/>
</dbReference>
<dbReference type="PROSITE" id="PS50923">
    <property type="entry name" value="SUSHI"/>
    <property type="match status" value="1"/>
</dbReference>
<evidence type="ECO:0000313" key="9">
    <source>
        <dbReference type="Proteomes" id="UP000551758"/>
    </source>
</evidence>
<keyword evidence="5" id="KW-0325">Glycoprotein</keyword>
<sequence>VAGPHPELKMDALKILVNLVEYEYREGYALVGEAKISWMFSKWSSLAPQSKAVCLKPEIPNGKLTVEKDQYVNPETVTIQCDPGYRMAGSQSISCSKNKSWSPMYPKVPEDCEILLKGKKLLQCFPSPQDSKVTLELHKLSLEIKKIEQERDKEKTI</sequence>
<comment type="caution">
    <text evidence="8">The sequence shown here is derived from an EMBL/GenBank/DDBJ whole genome shotgun (WGS) entry which is preliminary data.</text>
</comment>
<dbReference type="SMART" id="SM00032">
    <property type="entry name" value="CCP"/>
    <property type="match status" value="1"/>
</dbReference>
<dbReference type="Pfam" id="PF00084">
    <property type="entry name" value="Sushi"/>
    <property type="match status" value="1"/>
</dbReference>